<evidence type="ECO:0000313" key="2">
    <source>
        <dbReference type="Proteomes" id="UP000054396"/>
    </source>
</evidence>
<dbReference type="AlphaFoldDB" id="A0A0W7WEZ3"/>
<accession>A0A0W7WEZ3</accession>
<comment type="caution">
    <text evidence="1">The sequence shown here is derived from an EMBL/GenBank/DDBJ whole genome shotgun (WGS) entry which is preliminary data.</text>
</comment>
<protein>
    <submittedName>
        <fullName evidence="1">Uncharacterized protein</fullName>
    </submittedName>
</protein>
<organism evidence="1 2">
    <name type="scientific">Pseudoponticoccus marisrubri</name>
    <dbReference type="NCBI Taxonomy" id="1685382"/>
    <lineage>
        <taxon>Bacteria</taxon>
        <taxon>Pseudomonadati</taxon>
        <taxon>Pseudomonadota</taxon>
        <taxon>Alphaproteobacteria</taxon>
        <taxon>Rhodobacterales</taxon>
        <taxon>Roseobacteraceae</taxon>
        <taxon>Pseudoponticoccus</taxon>
    </lineage>
</organism>
<dbReference type="RefSeq" id="WP_058863973.1">
    <property type="nucleotide sequence ID" value="NZ_LPXO01000018.1"/>
</dbReference>
<proteinExistence type="predicted"/>
<gene>
    <name evidence="1" type="ORF">AVJ23_19830</name>
</gene>
<dbReference type="OrthoDB" id="7862998at2"/>
<evidence type="ECO:0000313" key="1">
    <source>
        <dbReference type="EMBL" id="KUF09047.1"/>
    </source>
</evidence>
<sequence>MGRQELITIDPKTGVPRATAHRLTRSFLARHGSGLDDLLRRFPQVPGPAFRGAIERCLERGETTPELQIALEEACDTLLSLQAEEFHPLSVDVGKRLNIDAGLRWYAARLRDLAQAARYM</sequence>
<reference evidence="1 2" key="1">
    <citation type="submission" date="2015-12" db="EMBL/GenBank/DDBJ databases">
        <authorList>
            <person name="Shamseldin A."/>
            <person name="Moawad H."/>
            <person name="Abd El-Rahim W.M."/>
            <person name="Sadowsky M.J."/>
        </authorList>
    </citation>
    <scope>NUCLEOTIDE SEQUENCE [LARGE SCALE GENOMIC DNA]</scope>
    <source>
        <strain evidence="1 2">SJ5A-1</strain>
    </source>
</reference>
<keyword evidence="2" id="KW-1185">Reference proteome</keyword>
<dbReference type="STRING" id="1685382.AVJ23_19830"/>
<name>A0A0W7WEZ3_9RHOB</name>
<dbReference type="EMBL" id="LPXO01000018">
    <property type="protein sequence ID" value="KUF09047.1"/>
    <property type="molecule type" value="Genomic_DNA"/>
</dbReference>
<dbReference type="Proteomes" id="UP000054396">
    <property type="component" value="Unassembled WGS sequence"/>
</dbReference>